<proteinExistence type="predicted"/>
<dbReference type="EMBL" id="JBHGBT010000020">
    <property type="protein sequence ID" value="MFB4196709.1"/>
    <property type="molecule type" value="Genomic_DNA"/>
</dbReference>
<dbReference type="RefSeq" id="WP_375064797.1">
    <property type="nucleotide sequence ID" value="NZ_JBHGBT010000020.1"/>
</dbReference>
<gene>
    <name evidence="2" type="ORF">ACE11A_20415</name>
</gene>
<evidence type="ECO:0000313" key="3">
    <source>
        <dbReference type="Proteomes" id="UP001577267"/>
    </source>
</evidence>
<feature type="region of interest" description="Disordered" evidence="1">
    <location>
        <begin position="1"/>
        <end position="24"/>
    </location>
</feature>
<accession>A0ABV4ZRX3</accession>
<protein>
    <submittedName>
        <fullName evidence="2">Uncharacterized protein</fullName>
    </submittedName>
</protein>
<sequence>MDSSLLTAPVPVPGPTGSGFDSRHPWRSASADLDAAYWEAVRLHRAGRNRPARTRWFRFRRSTDIR</sequence>
<evidence type="ECO:0000256" key="1">
    <source>
        <dbReference type="SAM" id="MobiDB-lite"/>
    </source>
</evidence>
<name>A0ABV4ZRX3_9ACTN</name>
<evidence type="ECO:0000313" key="2">
    <source>
        <dbReference type="EMBL" id="MFB4196709.1"/>
    </source>
</evidence>
<reference evidence="2 3" key="1">
    <citation type="submission" date="2024-09" db="EMBL/GenBank/DDBJ databases">
        <title>Draft genome sequence of multifaceted antimicrobials producing Streptomyces sp. strain FH1.</title>
        <authorList>
            <person name="Hassan F."/>
            <person name="Ali H."/>
            <person name="Hassan N."/>
            <person name="Nawaz A."/>
        </authorList>
    </citation>
    <scope>NUCLEOTIDE SEQUENCE [LARGE SCALE GENOMIC DNA]</scope>
    <source>
        <strain evidence="2 3">FH1</strain>
    </source>
</reference>
<comment type="caution">
    <text evidence="2">The sequence shown here is derived from an EMBL/GenBank/DDBJ whole genome shotgun (WGS) entry which is preliminary data.</text>
</comment>
<keyword evidence="3" id="KW-1185">Reference proteome</keyword>
<dbReference type="Proteomes" id="UP001577267">
    <property type="component" value="Unassembled WGS sequence"/>
</dbReference>
<organism evidence="2 3">
    <name type="scientific">Streptomyces carpaticus</name>
    <dbReference type="NCBI Taxonomy" id="285558"/>
    <lineage>
        <taxon>Bacteria</taxon>
        <taxon>Bacillati</taxon>
        <taxon>Actinomycetota</taxon>
        <taxon>Actinomycetes</taxon>
        <taxon>Kitasatosporales</taxon>
        <taxon>Streptomycetaceae</taxon>
        <taxon>Streptomyces</taxon>
    </lineage>
</organism>